<sequence length="201" mass="22533">MEIYESCPNVLRNIVKSAFEMKGAYESFSYKADLKITVILQLSLQFPCIVGQVNGNSLSLDGNSSNLNHSTTSKIGIIIEHKSNANNSVESYPTNNNYSFNVSAVPKKVNFVGPLGTPEPSSLETEEDKKVRLDWAGNCTASHWVTCSNQTYFGQLKNTTTEHIPRNKNCTDQRFFPPLCLRNGWTVTKCHLWCMAKLCNR</sequence>
<reference evidence="1" key="1">
    <citation type="submission" date="2021-06" db="EMBL/GenBank/DDBJ databases">
        <authorList>
            <person name="Hodson N. C."/>
            <person name="Mongue J. A."/>
            <person name="Jaron S. K."/>
        </authorList>
    </citation>
    <scope>NUCLEOTIDE SEQUENCE</scope>
</reference>
<gene>
    <name evidence="1" type="ORF">AFUS01_LOCUS45234</name>
</gene>
<protein>
    <submittedName>
        <fullName evidence="1">Uncharacterized protein</fullName>
    </submittedName>
</protein>
<evidence type="ECO:0000313" key="2">
    <source>
        <dbReference type="Proteomes" id="UP000708208"/>
    </source>
</evidence>
<dbReference type="AlphaFoldDB" id="A0A8J2LSS0"/>
<organism evidence="1 2">
    <name type="scientific">Allacma fusca</name>
    <dbReference type="NCBI Taxonomy" id="39272"/>
    <lineage>
        <taxon>Eukaryota</taxon>
        <taxon>Metazoa</taxon>
        <taxon>Ecdysozoa</taxon>
        <taxon>Arthropoda</taxon>
        <taxon>Hexapoda</taxon>
        <taxon>Collembola</taxon>
        <taxon>Symphypleona</taxon>
        <taxon>Sminthuridae</taxon>
        <taxon>Allacma</taxon>
    </lineage>
</organism>
<evidence type="ECO:0000313" key="1">
    <source>
        <dbReference type="EMBL" id="CAG7835927.1"/>
    </source>
</evidence>
<accession>A0A8J2LSS0</accession>
<proteinExistence type="predicted"/>
<feature type="non-terminal residue" evidence="1">
    <location>
        <position position="201"/>
    </location>
</feature>
<keyword evidence="2" id="KW-1185">Reference proteome</keyword>
<comment type="caution">
    <text evidence="1">The sequence shown here is derived from an EMBL/GenBank/DDBJ whole genome shotgun (WGS) entry which is preliminary data.</text>
</comment>
<name>A0A8J2LSS0_9HEXA</name>
<dbReference type="EMBL" id="CAJVCH010570805">
    <property type="protein sequence ID" value="CAG7835927.1"/>
    <property type="molecule type" value="Genomic_DNA"/>
</dbReference>
<dbReference type="Proteomes" id="UP000708208">
    <property type="component" value="Unassembled WGS sequence"/>
</dbReference>